<dbReference type="InterPro" id="IPR001173">
    <property type="entry name" value="Glyco_trans_2-like"/>
</dbReference>
<dbReference type="AlphaFoldDB" id="A0A060CG78"/>
<feature type="domain" description="Glycosyltransferase 2-like" evidence="2">
    <location>
        <begin position="10"/>
        <end position="99"/>
    </location>
</feature>
<evidence type="ECO:0000256" key="1">
    <source>
        <dbReference type="ARBA" id="ARBA00006739"/>
    </source>
</evidence>
<organism evidence="3">
    <name type="scientific">uncultured Bacillus sp</name>
    <dbReference type="NCBI Taxonomy" id="83428"/>
    <lineage>
        <taxon>Bacteria</taxon>
        <taxon>Bacillati</taxon>
        <taxon>Bacillota</taxon>
        <taxon>Bacilli</taxon>
        <taxon>Bacillales</taxon>
        <taxon>Bacillaceae</taxon>
        <taxon>Bacillus</taxon>
        <taxon>environmental samples</taxon>
    </lineage>
</organism>
<reference evidence="3" key="1">
    <citation type="journal article" date="2013" name="Environ. Microbiol.">
        <title>Seasonally variable intestinal metagenomes of the red palm weevil (Rhynchophorus ferrugineus).</title>
        <authorList>
            <person name="Jia S."/>
            <person name="Zhang X."/>
            <person name="Zhang G."/>
            <person name="Yin A."/>
            <person name="Zhang S."/>
            <person name="Li F."/>
            <person name="Wang L."/>
            <person name="Zhao D."/>
            <person name="Yun Q."/>
            <person name="Tala"/>
            <person name="Wang J."/>
            <person name="Sun G."/>
            <person name="Baabdullah M."/>
            <person name="Yu X."/>
            <person name="Hu S."/>
            <person name="Al-Mssallem I.S."/>
            <person name="Yu J."/>
        </authorList>
    </citation>
    <scope>NUCLEOTIDE SEQUENCE</scope>
</reference>
<dbReference type="GO" id="GO:0016758">
    <property type="term" value="F:hexosyltransferase activity"/>
    <property type="evidence" value="ECO:0007669"/>
    <property type="project" value="UniProtKB-ARBA"/>
</dbReference>
<comment type="similarity">
    <text evidence="1">Belongs to the glycosyltransferase 2 family.</text>
</comment>
<evidence type="ECO:0000259" key="2">
    <source>
        <dbReference type="Pfam" id="PF00535"/>
    </source>
</evidence>
<protein>
    <submittedName>
        <fullName evidence="3">Glycos_transf_2</fullName>
    </submittedName>
</protein>
<feature type="non-terminal residue" evidence="3">
    <location>
        <position position="144"/>
    </location>
</feature>
<dbReference type="Gene3D" id="3.90.550.10">
    <property type="entry name" value="Spore Coat Polysaccharide Biosynthesis Protein SpsA, Chain A"/>
    <property type="match status" value="1"/>
</dbReference>
<dbReference type="EMBL" id="KF124690">
    <property type="protein sequence ID" value="AIA92010.1"/>
    <property type="molecule type" value="Genomic_DNA"/>
</dbReference>
<dbReference type="PANTHER" id="PTHR22916:SF3">
    <property type="entry name" value="UDP-GLCNAC:BETAGAL BETA-1,3-N-ACETYLGLUCOSAMINYLTRANSFERASE-LIKE PROTEIN 1"/>
    <property type="match status" value="1"/>
</dbReference>
<proteinExistence type="inferred from homology"/>
<feature type="non-terminal residue" evidence="3">
    <location>
        <position position="1"/>
    </location>
</feature>
<evidence type="ECO:0000313" key="3">
    <source>
        <dbReference type="EMBL" id="AIA92010.1"/>
    </source>
</evidence>
<dbReference type="Pfam" id="PF00535">
    <property type="entry name" value="Glycos_transf_2"/>
    <property type="match status" value="1"/>
</dbReference>
<accession>A0A060CG78</accession>
<name>A0A060CG78_9BACI</name>
<dbReference type="InterPro" id="IPR029044">
    <property type="entry name" value="Nucleotide-diphossugar_trans"/>
</dbReference>
<dbReference type="PANTHER" id="PTHR22916">
    <property type="entry name" value="GLYCOSYLTRANSFERASE"/>
    <property type="match status" value="1"/>
</dbReference>
<dbReference type="SUPFAM" id="SSF53448">
    <property type="entry name" value="Nucleotide-diphospho-sugar transferases"/>
    <property type="match status" value="1"/>
</dbReference>
<sequence>KTSVILRLSILENGVKDSYRESFKSLDSRFKYVYSPIANVSNARNIGIKVSSGEYVAFIDIDDKMDSNYLELLYKKAKDGNCDVVLCNYRIERKSKVKEIISDLSGKDYIGAYLIKNTFMPNFYNFKDTGYVWRELISLSTIKK</sequence>